<feature type="non-terminal residue" evidence="13">
    <location>
        <position position="260"/>
    </location>
</feature>
<dbReference type="InterPro" id="IPR050124">
    <property type="entry name" value="tRNA_CCA-adding_enzyme"/>
</dbReference>
<dbReference type="SUPFAM" id="SSF81891">
    <property type="entry name" value="Poly A polymerase C-terminal region-like"/>
    <property type="match status" value="1"/>
</dbReference>
<gene>
    <name evidence="13" type="ORF">S01H1_51179</name>
</gene>
<reference evidence="13" key="1">
    <citation type="journal article" date="2014" name="Front. Microbiol.">
        <title>High frequency of phylogenetically diverse reductive dehalogenase-homologous genes in deep subseafloor sedimentary metagenomes.</title>
        <authorList>
            <person name="Kawai M."/>
            <person name="Futagami T."/>
            <person name="Toyoda A."/>
            <person name="Takaki Y."/>
            <person name="Nishi S."/>
            <person name="Hori S."/>
            <person name="Arai W."/>
            <person name="Tsubouchi T."/>
            <person name="Morono Y."/>
            <person name="Uchiyama I."/>
            <person name="Ito T."/>
            <person name="Fujiyama A."/>
            <person name="Inagaki F."/>
            <person name="Takami H."/>
        </authorList>
    </citation>
    <scope>NUCLEOTIDE SEQUENCE</scope>
    <source>
        <strain evidence="13">Expedition CK06-06</strain>
    </source>
</reference>
<evidence type="ECO:0000256" key="10">
    <source>
        <dbReference type="ARBA" id="ARBA00022884"/>
    </source>
</evidence>
<feature type="domain" description="tRNA nucleotidyltransferase/poly(A) polymerase RNA and SrmB- binding" evidence="12">
    <location>
        <begin position="114"/>
        <end position="174"/>
    </location>
</feature>
<dbReference type="Pfam" id="PF01743">
    <property type="entry name" value="PolyA_pol"/>
    <property type="match status" value="1"/>
</dbReference>
<keyword evidence="6" id="KW-0548">Nucleotidyltransferase</keyword>
<dbReference type="PANTHER" id="PTHR47545">
    <property type="entry name" value="MULTIFUNCTIONAL CCA PROTEIN"/>
    <property type="match status" value="1"/>
</dbReference>
<dbReference type="PANTHER" id="PTHR47545:SF2">
    <property type="entry name" value="CC-ADDING TRNA NUCLEOTIDYLTRANSFERASE"/>
    <property type="match status" value="1"/>
</dbReference>
<dbReference type="GO" id="GO:0008033">
    <property type="term" value="P:tRNA processing"/>
    <property type="evidence" value="ECO:0007669"/>
    <property type="project" value="UniProtKB-KW"/>
</dbReference>
<organism evidence="13">
    <name type="scientific">marine sediment metagenome</name>
    <dbReference type="NCBI Taxonomy" id="412755"/>
    <lineage>
        <taxon>unclassified sequences</taxon>
        <taxon>metagenomes</taxon>
        <taxon>ecological metagenomes</taxon>
    </lineage>
</organism>
<keyword evidence="3" id="KW-0820">tRNA-binding</keyword>
<evidence type="ECO:0000256" key="4">
    <source>
        <dbReference type="ARBA" id="ARBA00022679"/>
    </source>
</evidence>
<evidence type="ECO:0000256" key="6">
    <source>
        <dbReference type="ARBA" id="ARBA00022695"/>
    </source>
</evidence>
<dbReference type="InterPro" id="IPR002646">
    <property type="entry name" value="PolA_pol_head_dom"/>
</dbReference>
<comment type="caution">
    <text evidence="13">The sequence shown here is derived from an EMBL/GenBank/DDBJ whole genome shotgun (WGS) entry which is preliminary data.</text>
</comment>
<accession>X0VRU0</accession>
<evidence type="ECO:0000256" key="9">
    <source>
        <dbReference type="ARBA" id="ARBA00022842"/>
    </source>
</evidence>
<keyword evidence="7" id="KW-0479">Metal-binding</keyword>
<evidence type="ECO:0000259" key="12">
    <source>
        <dbReference type="Pfam" id="PF12627"/>
    </source>
</evidence>
<dbReference type="Pfam" id="PF12627">
    <property type="entry name" value="PolyA_pol_RNAbd"/>
    <property type="match status" value="1"/>
</dbReference>
<proteinExistence type="inferred from homology"/>
<comment type="cofactor">
    <cofactor evidence="1">
        <name>Mg(2+)</name>
        <dbReference type="ChEBI" id="CHEBI:18420"/>
    </cofactor>
</comment>
<dbReference type="Gene3D" id="1.10.3090.10">
    <property type="entry name" value="cca-adding enzyme, domain 2"/>
    <property type="match status" value="1"/>
</dbReference>
<evidence type="ECO:0000256" key="1">
    <source>
        <dbReference type="ARBA" id="ARBA00001946"/>
    </source>
</evidence>
<evidence type="ECO:0008006" key="14">
    <source>
        <dbReference type="Google" id="ProtNLM"/>
    </source>
</evidence>
<dbReference type="GO" id="GO:0000166">
    <property type="term" value="F:nucleotide binding"/>
    <property type="evidence" value="ECO:0007669"/>
    <property type="project" value="UniProtKB-KW"/>
</dbReference>
<keyword evidence="10" id="KW-0694">RNA-binding</keyword>
<keyword evidence="4" id="KW-0808">Transferase</keyword>
<keyword evidence="8" id="KW-0547">Nucleotide-binding</keyword>
<evidence type="ECO:0000256" key="5">
    <source>
        <dbReference type="ARBA" id="ARBA00022694"/>
    </source>
</evidence>
<evidence type="ECO:0000259" key="11">
    <source>
        <dbReference type="Pfam" id="PF01743"/>
    </source>
</evidence>
<feature type="domain" description="Poly A polymerase head" evidence="11">
    <location>
        <begin position="40"/>
        <end position="89"/>
    </location>
</feature>
<dbReference type="InterPro" id="IPR032828">
    <property type="entry name" value="PolyA_RNA-bd"/>
</dbReference>
<sequence length="260" mass="28875">SEVAKSFGTRMVPLDEVNQVARIVLPQAGGHWHLDFATMRGSIEEDLGFRDFTINALAINLAEIRGGWSQVRVIDPLDGCRDLSSGIVRAASKASFQRDPARLLRAVRLAAMLGFSIDPSTEALIQRDHELVTTVAAERLRDELCYILETTRAYHSFRHLDRLGLLDPIMPELAIAKGAAQPKEHFWDVFDHSRETVAAVERLLQEEGGEKEDELLTLVPWSPDIARHFAQELAGGRTRGALLKLAGLLHDIGKPMTKTI</sequence>
<protein>
    <recommendedName>
        <fullName evidence="14">HD domain-containing protein</fullName>
    </recommendedName>
</protein>
<dbReference type="EMBL" id="BARS01033019">
    <property type="protein sequence ID" value="GAG21129.1"/>
    <property type="molecule type" value="Genomic_DNA"/>
</dbReference>
<evidence type="ECO:0000256" key="7">
    <source>
        <dbReference type="ARBA" id="ARBA00022723"/>
    </source>
</evidence>
<evidence type="ECO:0000256" key="8">
    <source>
        <dbReference type="ARBA" id="ARBA00022741"/>
    </source>
</evidence>
<dbReference type="SUPFAM" id="SSF81301">
    <property type="entry name" value="Nucleotidyltransferase"/>
    <property type="match status" value="1"/>
</dbReference>
<dbReference type="AlphaFoldDB" id="X0VRU0"/>
<keyword evidence="5" id="KW-0819">tRNA processing</keyword>
<dbReference type="Gene3D" id="3.30.460.10">
    <property type="entry name" value="Beta Polymerase, domain 2"/>
    <property type="match status" value="1"/>
</dbReference>
<name>X0VRU0_9ZZZZ</name>
<dbReference type="GO" id="GO:0046872">
    <property type="term" value="F:metal ion binding"/>
    <property type="evidence" value="ECO:0007669"/>
    <property type="project" value="UniProtKB-KW"/>
</dbReference>
<feature type="non-terminal residue" evidence="13">
    <location>
        <position position="1"/>
    </location>
</feature>
<dbReference type="GO" id="GO:0016779">
    <property type="term" value="F:nucleotidyltransferase activity"/>
    <property type="evidence" value="ECO:0007669"/>
    <property type="project" value="UniProtKB-KW"/>
</dbReference>
<dbReference type="GO" id="GO:0000049">
    <property type="term" value="F:tRNA binding"/>
    <property type="evidence" value="ECO:0007669"/>
    <property type="project" value="UniProtKB-KW"/>
</dbReference>
<evidence type="ECO:0000256" key="2">
    <source>
        <dbReference type="ARBA" id="ARBA00007265"/>
    </source>
</evidence>
<evidence type="ECO:0000313" key="13">
    <source>
        <dbReference type="EMBL" id="GAG21129.1"/>
    </source>
</evidence>
<evidence type="ECO:0000256" key="3">
    <source>
        <dbReference type="ARBA" id="ARBA00022555"/>
    </source>
</evidence>
<comment type="similarity">
    <text evidence="2">Belongs to the tRNA nucleotidyltransferase/poly(A) polymerase family.</text>
</comment>
<keyword evidence="9" id="KW-0460">Magnesium</keyword>
<dbReference type="InterPro" id="IPR043519">
    <property type="entry name" value="NT_sf"/>
</dbReference>